<dbReference type="CDD" id="cd00009">
    <property type="entry name" value="AAA"/>
    <property type="match status" value="1"/>
</dbReference>
<feature type="coiled-coil region" evidence="8">
    <location>
        <begin position="3072"/>
        <end position="3104"/>
    </location>
</feature>
<evidence type="ECO:0000256" key="5">
    <source>
        <dbReference type="ARBA" id="ARBA00022833"/>
    </source>
</evidence>
<dbReference type="InterPro" id="IPR001841">
    <property type="entry name" value="Znf_RING"/>
</dbReference>
<protein>
    <submittedName>
        <fullName evidence="12">Uncharacterized protein</fullName>
    </submittedName>
</protein>
<dbReference type="InterPro" id="IPR046439">
    <property type="entry name" value="ZF_RZ_dom"/>
</dbReference>
<evidence type="ECO:0000259" key="11">
    <source>
        <dbReference type="PROSITE" id="PS51981"/>
    </source>
</evidence>
<dbReference type="SUPFAM" id="SSF57850">
    <property type="entry name" value="RING/U-box"/>
    <property type="match status" value="1"/>
</dbReference>
<feature type="region of interest" description="Disordered" evidence="9">
    <location>
        <begin position="281"/>
        <end position="311"/>
    </location>
</feature>
<dbReference type="PANTHER" id="PTHR22605:SF16">
    <property type="entry name" value="E3 UBIQUITIN-PROTEIN LIGASE RNF213"/>
    <property type="match status" value="1"/>
</dbReference>
<dbReference type="GO" id="GO:0008270">
    <property type="term" value="F:zinc ion binding"/>
    <property type="evidence" value="ECO:0007669"/>
    <property type="project" value="UniProtKB-KW"/>
</dbReference>
<evidence type="ECO:0000256" key="6">
    <source>
        <dbReference type="ARBA" id="ARBA00022859"/>
    </source>
</evidence>
<accession>A0A8W8JFP0</accession>
<dbReference type="SUPFAM" id="SSF52540">
    <property type="entry name" value="P-loop containing nucleoside triphosphate hydrolases"/>
    <property type="match status" value="2"/>
</dbReference>
<feature type="compositionally biased region" description="Basic and acidic residues" evidence="9">
    <location>
        <begin position="295"/>
        <end position="306"/>
    </location>
</feature>
<keyword evidence="3" id="KW-0479">Metal-binding</keyword>
<dbReference type="GO" id="GO:0002376">
    <property type="term" value="P:immune system process"/>
    <property type="evidence" value="ECO:0007669"/>
    <property type="project" value="UniProtKB-KW"/>
</dbReference>
<feature type="compositionally biased region" description="Polar residues" evidence="9">
    <location>
        <begin position="189"/>
        <end position="198"/>
    </location>
</feature>
<organism evidence="12 13">
    <name type="scientific">Magallana gigas</name>
    <name type="common">Pacific oyster</name>
    <name type="synonym">Crassostrea gigas</name>
    <dbReference type="NCBI Taxonomy" id="29159"/>
    <lineage>
        <taxon>Eukaryota</taxon>
        <taxon>Metazoa</taxon>
        <taxon>Spiralia</taxon>
        <taxon>Lophotrochozoa</taxon>
        <taxon>Mollusca</taxon>
        <taxon>Bivalvia</taxon>
        <taxon>Autobranchia</taxon>
        <taxon>Pteriomorphia</taxon>
        <taxon>Ostreida</taxon>
        <taxon>Ostreoidea</taxon>
        <taxon>Ostreidae</taxon>
        <taxon>Magallana</taxon>
    </lineage>
</organism>
<feature type="compositionally biased region" description="Basic and acidic residues" evidence="9">
    <location>
        <begin position="422"/>
        <end position="484"/>
    </location>
</feature>
<evidence type="ECO:0000256" key="8">
    <source>
        <dbReference type="SAM" id="Coils"/>
    </source>
</evidence>
<keyword evidence="8" id="KW-0175">Coiled coil</keyword>
<evidence type="ECO:0000256" key="4">
    <source>
        <dbReference type="ARBA" id="ARBA00022771"/>
    </source>
</evidence>
<dbReference type="Gene3D" id="3.40.50.300">
    <property type="entry name" value="P-loop containing nucleotide triphosphate hydrolases"/>
    <property type="match status" value="2"/>
</dbReference>
<evidence type="ECO:0000313" key="13">
    <source>
        <dbReference type="Proteomes" id="UP000005408"/>
    </source>
</evidence>
<dbReference type="Proteomes" id="UP000005408">
    <property type="component" value="Unassembled WGS sequence"/>
</dbReference>
<keyword evidence="13" id="KW-1185">Reference proteome</keyword>
<name>A0A8W8JFP0_MAGGI</name>
<feature type="region of interest" description="Disordered" evidence="9">
    <location>
        <begin position="328"/>
        <end position="684"/>
    </location>
</feature>
<feature type="domain" description="RZ-type" evidence="11">
    <location>
        <begin position="4916"/>
        <end position="4993"/>
    </location>
</feature>
<dbReference type="InterPro" id="IPR003593">
    <property type="entry name" value="AAA+_ATPase"/>
</dbReference>
<feature type="compositionally biased region" description="Basic and acidic residues" evidence="9">
    <location>
        <begin position="357"/>
        <end position="377"/>
    </location>
</feature>
<feature type="compositionally biased region" description="Acidic residues" evidence="9">
    <location>
        <begin position="485"/>
        <end position="525"/>
    </location>
</feature>
<evidence type="ECO:0000313" key="12">
    <source>
        <dbReference type="EnsemblMetazoa" id="G18783.1:cds"/>
    </source>
</evidence>
<dbReference type="PROSITE" id="PS50089">
    <property type="entry name" value="ZF_RING_2"/>
    <property type="match status" value="1"/>
</dbReference>
<feature type="domain" description="RING-type" evidence="10">
    <location>
        <begin position="4432"/>
        <end position="4472"/>
    </location>
</feature>
<keyword evidence="5" id="KW-0862">Zinc</keyword>
<dbReference type="InterPro" id="IPR031248">
    <property type="entry name" value="RNF213"/>
</dbReference>
<feature type="compositionally biased region" description="Polar residues" evidence="9">
    <location>
        <begin position="328"/>
        <end position="342"/>
    </location>
</feature>
<feature type="coiled-coil region" evidence="8">
    <location>
        <begin position="2036"/>
        <end position="2063"/>
    </location>
</feature>
<keyword evidence="6" id="KW-0391">Immunity</keyword>
<evidence type="ECO:0000259" key="10">
    <source>
        <dbReference type="PROSITE" id="PS50089"/>
    </source>
</evidence>
<dbReference type="EnsemblMetazoa" id="G18783.1">
    <property type="protein sequence ID" value="G18783.1:cds"/>
    <property type="gene ID" value="G18783"/>
</dbReference>
<feature type="compositionally biased region" description="Polar residues" evidence="9">
    <location>
        <begin position="393"/>
        <end position="421"/>
    </location>
</feature>
<keyword evidence="4 7" id="KW-0863">Zinc-finger</keyword>
<feature type="compositionally biased region" description="Basic residues" evidence="9">
    <location>
        <begin position="539"/>
        <end position="555"/>
    </location>
</feature>
<dbReference type="PROSITE" id="PS51981">
    <property type="entry name" value="ZF_RZ"/>
    <property type="match status" value="1"/>
</dbReference>
<feature type="compositionally biased region" description="Basic and acidic residues" evidence="9">
    <location>
        <begin position="526"/>
        <end position="538"/>
    </location>
</feature>
<dbReference type="FunFam" id="3.40.50.300:FF:000491">
    <property type="entry name" value="E3 ubiquitin-protein ligase RNF213"/>
    <property type="match status" value="1"/>
</dbReference>
<feature type="compositionally biased region" description="Polar residues" evidence="9">
    <location>
        <begin position="623"/>
        <end position="642"/>
    </location>
</feature>
<dbReference type="SMART" id="SM00382">
    <property type="entry name" value="AAA"/>
    <property type="match status" value="2"/>
</dbReference>
<evidence type="ECO:0000256" key="1">
    <source>
        <dbReference type="ARBA" id="ARBA00004496"/>
    </source>
</evidence>
<evidence type="ECO:0000256" key="3">
    <source>
        <dbReference type="ARBA" id="ARBA00022723"/>
    </source>
</evidence>
<dbReference type="GO" id="GO:0016887">
    <property type="term" value="F:ATP hydrolysis activity"/>
    <property type="evidence" value="ECO:0007669"/>
    <property type="project" value="InterPro"/>
</dbReference>
<dbReference type="GO" id="GO:0004842">
    <property type="term" value="F:ubiquitin-protein transferase activity"/>
    <property type="evidence" value="ECO:0007669"/>
    <property type="project" value="InterPro"/>
</dbReference>
<proteinExistence type="predicted"/>
<dbReference type="Pfam" id="PF20173">
    <property type="entry name" value="ZnF_RZ-type"/>
    <property type="match status" value="1"/>
</dbReference>
<keyword evidence="2" id="KW-0963">Cytoplasm</keyword>
<dbReference type="PANTHER" id="PTHR22605">
    <property type="entry name" value="RZ-TYPE DOMAIN-CONTAINING PROTEIN"/>
    <property type="match status" value="1"/>
</dbReference>
<comment type="subcellular location">
    <subcellularLocation>
        <location evidence="1">Cytoplasm</location>
    </subcellularLocation>
</comment>
<evidence type="ECO:0000256" key="9">
    <source>
        <dbReference type="SAM" id="MobiDB-lite"/>
    </source>
</evidence>
<feature type="compositionally biased region" description="Basic and acidic residues" evidence="9">
    <location>
        <begin position="592"/>
        <end position="610"/>
    </location>
</feature>
<feature type="region of interest" description="Disordered" evidence="9">
    <location>
        <begin position="184"/>
        <end position="206"/>
    </location>
</feature>
<reference evidence="12" key="1">
    <citation type="submission" date="2022-08" db="UniProtKB">
        <authorList>
            <consortium name="EnsemblMetazoa"/>
        </authorList>
    </citation>
    <scope>IDENTIFICATION</scope>
    <source>
        <strain evidence="12">05x7-T-G4-1.051#20</strain>
    </source>
</reference>
<evidence type="ECO:0000256" key="7">
    <source>
        <dbReference type="PROSITE-ProRule" id="PRU00175"/>
    </source>
</evidence>
<sequence length="5675" mass="647745">MVDRLGLDITHQNPAVSGISSKVCGKRPRLSDSTRECAEIKAKEEPSIMLCDCGFTQQGSAKFCPECGRKVLAPAAKDIQTAPCPNTVEDGRRTPVCGTLIDSSNKFCKECGWKITPQAFLPGAAMCDGNKPNGELCDNIVTPNIRFCSECENPPKTGPVQTTISTSPAVVEKTVLNISNEWKDDLNNENKNQSAQADKTQDHTSEDMDFEVVSVSSSEGEIVKRSRSYEEAINLENSSDFCNGQLTEITTELNSSSLNSELQQHGENPGIQEMMDSMDIVEHPSDGSMEPVLLEEGKNGSGKNEKVANSQIKTLNIPKDYIGTGDNISTSEVNASQGNINESGDAPSGTRSSKSLSTKDVEKPPDTPGQNKEKEGEIQDTSSQNEVAEYETQDSGTPSTEDTVYKPSWSQNKGPEQQVNEDSIKLDERKRKSPEKENVDQSKKQHLSKDPSKGGDTKGKDGVKFKAEVKEEDSVVKDKSKEGEVLDGEGQGEEEGEEDEEEGEGDEEEQGENDGEQEEDSSSESDEGKTTENEQKDGVKKKKRKRKKKKLKYQIKKNQIPMKSIDNKTPVSKNADNDDEEDSKDKKKHEKEKKSEQNRKLRSQTSKENDAANVGSTKPEENIGTNNYESGQPPSKENSQPTEKSKPGRTVIPVHFEDGNNTANAEGASLDGKSHKTATSLHDGQTMTKSGTIEVNFYAIASPKFLVDPQNSCVCMRFSAAELKGWSRFYPTKHVCTIDKYIVVTCRMKIPKHLISGYSGLYYSYCVIINNDVQHPVNEYFYNSMKWEEGQKRVLTSRDGLSDGCSQYDGVLNQIPEKGLYQKFKSFMGFDDYEKKLESDLKLTVKAFFPKWKHFQKDGEEFSPADVMNSLTTLYKGLKKNYFMTCKKWRNESDFTQDVGKAMSEVVQPVFEALAENKDIISAIAIICLAEDFHISLNQTKKNILFHCLVLKGDSRTKSCKAYNDLLESYKDMIPDVLNALRRLIRSEKSTDDPTWLCCLPLFHFLSKKCEPYEDTPLLDNHTARKPVWWGKDDIDEEMDFLKGKSFWKMEPASVLQMLEPMFEIDFYLPRCFMAVLRFEKLNVVSTGLFPPEVTLAGLFYYFKTFYFDTESNRKIVCNCLETVYSQLAKIVSRNEDEISHNVLASCYLSYRIGGDLFLTANARHSRETEVMIQVIKAYVMSLAVFDHLMNKSCEATKNFPKKTDLLAHLEGRKKNILYWLNGFMYFNVEKDLKVWDCVLSMDIPASAIKDAFMMELKEKLQSDLRKNKWTVQEKLVELYCKGAEQFGSIIQEILGSFAFQALEDGCFCEDRIMLGPGALRYGNMLSRLFERSWNNNKLSDTKPRDVLRFTLSWKPFIHFLEMFYQKEKSDVLSEDCQVHFIQAATLLKVAMDTLMEGTVLVGDLEIINNAVDTFIHLNKSISKHERGNEGFDEALVRETLILRCREVRKFEEVKTNVQVFTQMCQHFRVDLSDIDQKIEELSNEDNRKLCDICKPGIRERISDIENYDPVVIAFNIPPDMQCIMADLKRLSQGSLFLNMWTKQGTQEVKTKGRPLTVDEVMENVWHVTYPTWMKLSKRIAEGNITFKEFQEHFKNVATDNLKQQLSYLPGGKRDWVTERLQQVKEHRELQQCVTGASIILEVVKEYDLKGNFEPIRMIVKMVHGTDSDSKMSDFNKSLMDACDILREIGPSETECLKEFINCKTLIDWLKKSMESLKELKVFVDLASISAGEGDLEVARVKLLHAATTGYAPLIFNLDDQCDYIRFLDKCKLVWKELKTDPQLPLKLKDTKRQLEWLNSVKSAQGSVEVTSMRQAEAINSIGIYVVGKIDANVQKEKPTIDDVLQLHVQKDEKGSRLPKRYQYKELQELQSKLMLVAGKAEMGKDDVERFTIVLDAVIRLCNVYIKLVSSGCVLFTNWQAKFLCDPARKACAVVRFGSGEGCTQLKGRRNEEEDITTIIPRLAKFMEVCLEEWLKYIDHKRDEYQHLNFFTIDQMVILQKELVLMGGEVEPSDYIYPLLSIVKHDCTKMDLIGALKKAKSDVTQKEAELEIEMEDNEEEEEDVDPSEEGNVKAKAIAKFIAEIVNSGYTEILAKQALKTGIDPAEIDEGVVWCMEHEDMRVVDMETEVSEDQVEVKVEDFEGWTKPGMSISTITQNILSGLHYDKETAEEDTLIPDLEQLWEEFLSSISSSVSDYLSVEHLGIILRRLAETETFTVNRPLIPGFERGTPNLLLCPQDEILNTVLTIYSHDPDQPLPQSDEILMCTPHTTLDEVEIFWRRAVFDTTDRIHCLVSGDLLDYDVSDRGERRLDYHMQRATEKDIPYKLVVVCSTERENHSRIVAALDKYRRPPLPLLSHEKTAEYIKEKLTFNLKKPRVKPSAEADNENCTVRVVKSWRAGVGKTLHKKRLAEKLHSLHSGVVRTNKAVVSIPLHEREINIDSIMSVLLQNTLHPGKVEPRLFHIDLSHEVQEGVDYLLFQLLILGCLTNSTGHVWRKLPYDLYIVETMPLLARDFQDQRGYIKCMHRCLDLLPDVTCRSPLESVKKYQGNAPDIGESDLLFDVAEFRSSMFQRPFQYLYRMDMNRGLGDVNMGRTEGNPTTCLQTLLKHCGIPDPSWAELRHFVWFLNTQLVDFESSDYLSHAAAEDLPGFAQFVLRFLIQMSRDFATRSLNMSEESPIQMLKRIDSADEEEEKDEADLRQFQLRRTWESSPHPYLFFNMDRITMTFLGFNIERQTGNLVDVQTGTVLEAGIMQRNLQDALKRNRVPINENFDSLPREEKLSKLCSVMGVDVPYDPDPTYELTTDNVKKILAIYMRFRCDIPVIIMGETGCGKTRLVKFMCQLQCPIGVEVQNMVLMKVHGGTRRSDIIRKVEEAERIAQENTANYGQKLYTVLFFDEANTTEAIGLIKEIMCDHAMEGEPLKLCQSLKIVAACNPYRKHSEDLIKRLEQAGLGYHVDAEKTTDRMGRVPMRRLVYRVQPLPQSMLPLVWDFGQLDTKVEEMYIKQMVLRYIRGGKLPNEANLDTSVSHILTSAQEFMRNQEDECSFVSLRDVERVLEVMSWFYRQTQGDTTLFNLMEKKDETESDEEEEEEMEMEAQIHQQVNDVTKSLVLALGVCYQACLKNREEFREKIVREFRSPCVLPKGPDQMADIITRCQNIFLEIDNLGANIAKNQALRENVFMMVVCIELRIPLFLVGKPGSSKSLAKTIVADAMQGNAAHTEVYRNYKQVQMVSFQCSPLSVPEGIVGTFRQCAMYQKDKDLNRFVSVVVLDEVGLAEDSPRMPLKTLHPLLEDGCQGDETPEEHKKVAFIGISNWALDPAKMNRGILVQREVPDLVELIESAEGICSGDGHIKKMIKPLIKPLADSYLAVFKMVITRREFYGLRDFYSLIKMVYSFAKRNRKKPTWLMLQHCIKRNFGGFEHSGGEDPLAVFSQNLKTVEKISKANTDDPDISPAGLIEACLKGDGVDSDTRYLLLLTENYGALTVLQQKILTMKNAITIFGSSFPSDQEYTQVCRNINRIKVCMETGNTVVLLNLENLYESLYDALNQYYVYFGGERYVDLGLGTHRVKCRVHKKFRLIVVAEKEIVYSKFPIPLINRLEKHFLNISTMLSEVQVRLAQKLEEWAEQFIKSSIPTYERIKTSEDKLGDVFMGYHADTCASIILLVSQKFTDVDLKDMETEVLRAAKEILLWCATPDGVLRARDKLLPDDFAFVESTYYQQQKHDNLLYYLDQKIRTEDSEGLYEQVTTHSKLITTVDVLDLSQYLHIPRPQITLLTLQSFDTEQQFCRQVKQSFERELEEESLLIVQCDSGNENASLVACAQYCVLDQLQQVADKKIGKTHIVFIIHLPRVAGGGFTGFQCGLWHSVHIDDLRPDSDKMPSVMEMRNKSVGTLLENATGRAGGGDTEDMDWEGRGDNQPIQESGEVEMMESQDVYPHDFGDMVEHTEQVHVERKVDIALFIKLTARPALAMVKDPEDSERTTERVKILLELLNQDTKGEKLTFMRGIGRHLAALMKEKEETMGQSAESWLYAEATKRDCINRAGTFRKARNQCIIEKLSPILAGIIAQLDTNSNLDLLIQKEPSSWEHKLWLEIINKPSATQIEYSMVVSPKKQEELPEVIVKGTGCDGLKFNALMPFSWLIYRLIDRILRTSQSVEKYETVLECVMRVSGIMENTPIGKVLQKHEVNIMDCVKAYLSDFVHMVYHVTSVKEHELVCENLLNGVNMEFREGLSSVVMNFVAIHAVYSKAEPRLRNFASITRVWPGCSERIIEFQQKSAQFYLVTDQELTLDVLGLFLLLKSLEPNKDSLTDQKGRQLWQKQVHKYRPVVERILGQFVTEGHQTGVEEFGRRCMEGIKEARCVWTKVVVMKLFLQHVCSDEVMPVERLMTLWVMLKDNVDFKNIESLDKVEKFLKLCMKNSVTKVFGRQESCRACESEITERPVHLPCKDLICVKCYNDLTILGTGMCPVCHTEIPAHFNPRQDNTEELKFRKLNIFKRRCNSFFMDLVSQLCFSDDEPPSNEVVQKLMSYITATARRGQGGRMASKEMSVFEEGIDPTPVLRSFLLQHLLRTSSMQVQRYLGMYLQQAEDLMSLKENEEKMVDLCLLIIQCLEDSFHHDIAKSTDPMKSKIKMATQMLQLDVGSVVREGLDVEKLYCMAQTRFGLTVVAEVLHKLLVEKSIKHSQQTRKLLEAAGRICDECGSRQPKLFLIKHLCRCFGVETYQKICKTTDATIVRWLSVPELQKNEIVECSDRFIVCGDQYKELREKLTQAALGQNMDIFDAAIQAVQLSDYQKRTLVLLAVMREITMCYLYPENKRRVTPAAVEQLQQFLSQHPLFTNQTDLPAALCRNAVWRRNPQLTVQEGMDLGHQSTVCLLNHFFITLLEIPEERTLVEPLNRLVQQPGDMQKSFLPTMPQDDVAEIKEALLAARKGGDENPVFYRCPNGHPYVIGNCGRPYYRGRCKDCGAEIGGEGHRLIANNQLHDGLDQTATGHVLGRAEGRQPVASPERGLSPIECAIVRLFTHMAMYLGASINQQAIQSLIKPDLNDNDVLPFLLAHIEKDLLTIQRAVGRSIDDVYILIHSIFRDMMSKHRGGQLNQDICVLANKAARKKWEEDFAKTYLSPVLQEMTKDLKTMNKKLANDQRLGSDPLLCLLFEIDVPSEHSSPSNLHNVAAVWRYRSQITMDHLLHTVQVQAPTHKVLLMFLHEEKQLRAIRLVPSIVKLQKLLIQRFQRKLDRGEALTLTIEDMIKEYENEGRLDEMRSLVNDFILAWQCVRDKLLAYTFPTLEGLTKIPKEFCQKPITDAHPVSVLLPTFRDNGLCAYGLLYYLLKKQNNFLQEYCKVKKLKYTDLPKVQLRDVTPAHLISYHPDRDILPMVMANCHYTFQVGKGTKIDYNFGDLERQLMDRFLFSKSVIEMPVYEFEMMTYRSETTNAVVFRDLRQKIKQEPLTLVVANQICEETRAYPDLCETLDKLEITISFLKSVKGDPNMSLEKFMTQTLKMENPFPSQKARSSCQCKHAQSLWITLAMEKTRRQASHKQDAFEGVVTELREELNAAQRDMITSLCEDISLERLDLLLEILFECIMLTITVPKGTDDDDLDMAKLPLRDTLLGYISAPQYDLDLNYPGWTNDVIERIPNEGAGFTAILNNQAVDAWLFLYALFTVKQSERRY</sequence>
<dbReference type="InterPro" id="IPR027417">
    <property type="entry name" value="P-loop_NTPase"/>
</dbReference>
<feature type="region of interest" description="Disordered" evidence="9">
    <location>
        <begin position="3896"/>
        <end position="3917"/>
    </location>
</feature>
<dbReference type="GO" id="GO:0005737">
    <property type="term" value="C:cytoplasm"/>
    <property type="evidence" value="ECO:0007669"/>
    <property type="project" value="UniProtKB-SubCell"/>
</dbReference>
<evidence type="ECO:0000256" key="2">
    <source>
        <dbReference type="ARBA" id="ARBA00022490"/>
    </source>
</evidence>